<protein>
    <submittedName>
        <fullName evidence="2">Uncharacterized protein</fullName>
    </submittedName>
</protein>
<reference evidence="2 3" key="1">
    <citation type="journal article" date="2022" name="Nat. Ecol. Evol.">
        <title>A masculinizing supergene underlies an exaggerated male reproductive morph in a spider.</title>
        <authorList>
            <person name="Hendrickx F."/>
            <person name="De Corte Z."/>
            <person name="Sonet G."/>
            <person name="Van Belleghem S.M."/>
            <person name="Kostlbacher S."/>
            <person name="Vangestel C."/>
        </authorList>
    </citation>
    <scope>NUCLEOTIDE SEQUENCE [LARGE SCALE GENOMIC DNA]</scope>
    <source>
        <strain evidence="2">W744_W776</strain>
    </source>
</reference>
<gene>
    <name evidence="2" type="ORF">JTE90_019611</name>
</gene>
<feature type="region of interest" description="Disordered" evidence="1">
    <location>
        <begin position="34"/>
        <end position="68"/>
    </location>
</feature>
<sequence>MKKDISIKKFSFSQQILTGNFLYYPNMCPHYNTLEEETPSENQTMSQGVDEQRRRRSSVHRIGNTVREEGREAVQATATFIRRQVDRTMLRARKWVMWWMMDF</sequence>
<feature type="compositionally biased region" description="Polar residues" evidence="1">
    <location>
        <begin position="40"/>
        <end position="49"/>
    </location>
</feature>
<organism evidence="2 3">
    <name type="scientific">Oedothorax gibbosus</name>
    <dbReference type="NCBI Taxonomy" id="931172"/>
    <lineage>
        <taxon>Eukaryota</taxon>
        <taxon>Metazoa</taxon>
        <taxon>Ecdysozoa</taxon>
        <taxon>Arthropoda</taxon>
        <taxon>Chelicerata</taxon>
        <taxon>Arachnida</taxon>
        <taxon>Araneae</taxon>
        <taxon>Araneomorphae</taxon>
        <taxon>Entelegynae</taxon>
        <taxon>Araneoidea</taxon>
        <taxon>Linyphiidae</taxon>
        <taxon>Erigoninae</taxon>
        <taxon>Oedothorax</taxon>
    </lineage>
</organism>
<evidence type="ECO:0000313" key="3">
    <source>
        <dbReference type="Proteomes" id="UP000827092"/>
    </source>
</evidence>
<evidence type="ECO:0000313" key="2">
    <source>
        <dbReference type="EMBL" id="KAG8191547.1"/>
    </source>
</evidence>
<evidence type="ECO:0000256" key="1">
    <source>
        <dbReference type="SAM" id="MobiDB-lite"/>
    </source>
</evidence>
<keyword evidence="3" id="KW-1185">Reference proteome</keyword>
<dbReference type="EMBL" id="JAFNEN010000158">
    <property type="protein sequence ID" value="KAG8191547.1"/>
    <property type="molecule type" value="Genomic_DNA"/>
</dbReference>
<proteinExistence type="predicted"/>
<comment type="caution">
    <text evidence="2">The sequence shown here is derived from an EMBL/GenBank/DDBJ whole genome shotgun (WGS) entry which is preliminary data.</text>
</comment>
<dbReference type="Proteomes" id="UP000827092">
    <property type="component" value="Unassembled WGS sequence"/>
</dbReference>
<accession>A0AAV6V446</accession>
<dbReference type="AlphaFoldDB" id="A0AAV6V446"/>
<name>A0AAV6V446_9ARAC</name>